<organism evidence="10 11">
    <name type="scientific">Salinibacter ruber (strain M8)</name>
    <dbReference type="NCBI Taxonomy" id="761659"/>
    <lineage>
        <taxon>Bacteria</taxon>
        <taxon>Pseudomonadati</taxon>
        <taxon>Rhodothermota</taxon>
        <taxon>Rhodothermia</taxon>
        <taxon>Rhodothermales</taxon>
        <taxon>Salinibacteraceae</taxon>
        <taxon>Salinibacter</taxon>
    </lineage>
</organism>
<name>D5H5C9_SALRM</name>
<dbReference type="SUPFAM" id="SSF82649">
    <property type="entry name" value="SufE/NifU"/>
    <property type="match status" value="1"/>
</dbReference>
<evidence type="ECO:0000256" key="5">
    <source>
        <dbReference type="ARBA" id="ARBA00022741"/>
    </source>
</evidence>
<evidence type="ECO:0000256" key="3">
    <source>
        <dbReference type="ARBA" id="ARBA00012367"/>
    </source>
</evidence>
<dbReference type="EC" id="6.3.1.20" evidence="3"/>
<dbReference type="Proteomes" id="UP000000933">
    <property type="component" value="Chromosome"/>
</dbReference>
<evidence type="ECO:0000256" key="7">
    <source>
        <dbReference type="ARBA" id="ARBA00048037"/>
    </source>
</evidence>
<dbReference type="PANTHER" id="PTHR12561">
    <property type="entry name" value="LIPOATE-PROTEIN LIGASE"/>
    <property type="match status" value="1"/>
</dbReference>
<dbReference type="RefSeq" id="WP_013060801.1">
    <property type="nucleotide sequence ID" value="NC_014032.1"/>
</dbReference>
<comment type="pathway">
    <text evidence="1">Protein modification; protein lipoylation via exogenous pathway; protein N(6)-(lipoyl)lysine from lipoate: step 2/2.</text>
</comment>
<protein>
    <recommendedName>
        <fullName evidence="3">lipoate--protein ligase</fullName>
        <ecNumber evidence="3">6.3.1.20</ecNumber>
    </recommendedName>
</protein>
<accession>D5H5C9</accession>
<feature type="domain" description="BPL/LPL catalytic" evidence="9">
    <location>
        <begin position="72"/>
        <end position="260"/>
    </location>
</feature>
<dbReference type="GO" id="GO:0017118">
    <property type="term" value="F:lipoyltransferase activity"/>
    <property type="evidence" value="ECO:0007669"/>
    <property type="project" value="TreeGrafter"/>
</dbReference>
<gene>
    <name evidence="10" type="primary">lplA</name>
    <name evidence="10" type="ordered locus">SRM_00313</name>
</gene>
<evidence type="ECO:0000313" key="10">
    <source>
        <dbReference type="EMBL" id="CBH23234.1"/>
    </source>
</evidence>
<sequence>MLPGPLLGGSRIRSCPSPMSSSLPAPELSAPDAPPPSPDDARAAPLVLIDNEGVTDPTLNLALEEWTLRNLDPQYRYLLFYVNEPSIIIGRNQNTLEEINRAYVEDRNVRVVRRMSGGGAVYHDEGNLNFSFMTDYKPGRLHNFNRFTRPLRRVLASMGVEAELEGRNDLVAGDGRKISGNAQFSTPRRMFSHGTLMFNTDRKALARALDVTPDKIDSKAHQSVRKRVANISEVGGRVYDVPTFRRLLVDGLFPQDETPVYTLRSDEWDAVEDLAERRYRRWAWNVGASPPFDVRRRERFEEGEVDVRLGIEDGKIDRIQIYGDFLGTWGTTAPLEHHLRGTPYAPEALRTKLAGVDVSPLLGGLANDDFLALLYEEG</sequence>
<dbReference type="InterPro" id="IPR004562">
    <property type="entry name" value="LipoylTrfase_LipoateP_Ligase"/>
</dbReference>
<evidence type="ECO:0000256" key="6">
    <source>
        <dbReference type="ARBA" id="ARBA00022840"/>
    </source>
</evidence>
<evidence type="ECO:0000256" key="8">
    <source>
        <dbReference type="SAM" id="MobiDB-lite"/>
    </source>
</evidence>
<feature type="region of interest" description="Disordered" evidence="8">
    <location>
        <begin position="1"/>
        <end position="43"/>
    </location>
</feature>
<dbReference type="NCBIfam" id="TIGR00545">
    <property type="entry name" value="lipoyltrans"/>
    <property type="match status" value="1"/>
</dbReference>
<dbReference type="GeneID" id="83727155"/>
<dbReference type="GO" id="GO:0009249">
    <property type="term" value="P:protein lipoylation"/>
    <property type="evidence" value="ECO:0007669"/>
    <property type="project" value="InterPro"/>
</dbReference>
<evidence type="ECO:0000259" key="9">
    <source>
        <dbReference type="PROSITE" id="PS51733"/>
    </source>
</evidence>
<dbReference type="Pfam" id="PF10437">
    <property type="entry name" value="Lip_prot_lig_C"/>
    <property type="match status" value="1"/>
</dbReference>
<keyword evidence="4 10" id="KW-0436">Ligase</keyword>
<evidence type="ECO:0000256" key="2">
    <source>
        <dbReference type="ARBA" id="ARBA00005124"/>
    </source>
</evidence>
<feature type="compositionally biased region" description="Low complexity" evidence="8">
    <location>
        <begin position="16"/>
        <end position="31"/>
    </location>
</feature>
<dbReference type="UniPathway" id="UPA00537">
    <property type="reaction ID" value="UER00594"/>
</dbReference>
<proteinExistence type="predicted"/>
<dbReference type="CDD" id="cd16443">
    <property type="entry name" value="LplA"/>
    <property type="match status" value="1"/>
</dbReference>
<dbReference type="Pfam" id="PF21948">
    <property type="entry name" value="LplA-B_cat"/>
    <property type="match status" value="1"/>
</dbReference>
<comment type="pathway">
    <text evidence="2">Protein modification; protein lipoylation via exogenous pathway; protein N(6)-(lipoyl)lysine from lipoate: step 1/2.</text>
</comment>
<dbReference type="InterPro" id="IPR019491">
    <property type="entry name" value="Lipoate_protein_ligase_C"/>
</dbReference>
<evidence type="ECO:0000256" key="4">
    <source>
        <dbReference type="ARBA" id="ARBA00022598"/>
    </source>
</evidence>
<dbReference type="EMBL" id="FP565814">
    <property type="protein sequence ID" value="CBH23234.1"/>
    <property type="molecule type" value="Genomic_DNA"/>
</dbReference>
<dbReference type="InterPro" id="IPR004143">
    <property type="entry name" value="BPL_LPL_catalytic"/>
</dbReference>
<dbReference type="Gene3D" id="3.30.390.50">
    <property type="entry name" value="CO dehydrogenase flavoprotein, C-terminal domain"/>
    <property type="match status" value="1"/>
</dbReference>
<dbReference type="Gene3D" id="3.30.930.10">
    <property type="entry name" value="Bira Bifunctional Protein, Domain 2"/>
    <property type="match status" value="1"/>
</dbReference>
<reference evidence="10 11" key="1">
    <citation type="journal article" date="2010" name="ISME J.">
        <title>Fine-scale evolution: genomic, phenotypic and ecological differentiation in two coexisting Salinibacter ruber strains.</title>
        <authorList>
            <person name="Pena A."/>
            <person name="Teeling H."/>
            <person name="Huerta-Cepas J."/>
            <person name="Santos F."/>
            <person name="Yarza P."/>
            <person name="Brito-Echeverria J."/>
            <person name="Lucio M."/>
            <person name="Schmitt-Kopplin P."/>
            <person name="Meseguer I."/>
            <person name="Schenowitz C."/>
            <person name="Dossat C."/>
            <person name="Barbe V."/>
            <person name="Dopazo J."/>
            <person name="Rossello-Mora R."/>
            <person name="Schuler M."/>
            <person name="Glockner F.O."/>
            <person name="Amann R."/>
            <person name="Gabaldon T."/>
            <person name="Anton J."/>
        </authorList>
    </citation>
    <scope>NUCLEOTIDE SEQUENCE [LARGE SCALE GENOMIC DNA]</scope>
    <source>
        <strain evidence="10 11">M8</strain>
    </source>
</reference>
<dbReference type="PANTHER" id="PTHR12561:SF3">
    <property type="entry name" value="LIPOYLTRANSFERASE 1, MITOCHONDRIAL"/>
    <property type="match status" value="1"/>
</dbReference>
<dbReference type="PATRIC" id="fig|761659.10.peg.357"/>
<dbReference type="GO" id="GO:0016979">
    <property type="term" value="F:lipoate-protein ligase activity"/>
    <property type="evidence" value="ECO:0007669"/>
    <property type="project" value="UniProtKB-EC"/>
</dbReference>
<dbReference type="HOGENOM" id="CLU_022986_0_2_10"/>
<dbReference type="KEGG" id="srm:SRM_00313"/>
<dbReference type="InterPro" id="IPR045864">
    <property type="entry name" value="aa-tRNA-synth_II/BPL/LPL"/>
</dbReference>
<keyword evidence="6" id="KW-0067">ATP-binding</keyword>
<dbReference type="PROSITE" id="PS51733">
    <property type="entry name" value="BPL_LPL_CATALYTIC"/>
    <property type="match status" value="1"/>
</dbReference>
<comment type="catalytic activity">
    <reaction evidence="7">
        <text>L-lysyl-[lipoyl-carrier protein] + (R)-lipoate + ATP = N(6)-[(R)-lipoyl]-L-lysyl-[lipoyl-carrier protein] + AMP + diphosphate + H(+)</text>
        <dbReference type="Rhea" id="RHEA:49288"/>
        <dbReference type="Rhea" id="RHEA-COMP:10500"/>
        <dbReference type="Rhea" id="RHEA-COMP:10502"/>
        <dbReference type="ChEBI" id="CHEBI:15378"/>
        <dbReference type="ChEBI" id="CHEBI:29969"/>
        <dbReference type="ChEBI" id="CHEBI:30616"/>
        <dbReference type="ChEBI" id="CHEBI:33019"/>
        <dbReference type="ChEBI" id="CHEBI:83088"/>
        <dbReference type="ChEBI" id="CHEBI:83099"/>
        <dbReference type="ChEBI" id="CHEBI:456215"/>
        <dbReference type="EC" id="6.3.1.20"/>
    </reaction>
</comment>
<dbReference type="FunFam" id="3.30.930.10:FF:000072">
    <property type="entry name" value="Lipoate--protein ligase"/>
    <property type="match status" value="1"/>
</dbReference>
<dbReference type="GO" id="GO:0005524">
    <property type="term" value="F:ATP binding"/>
    <property type="evidence" value="ECO:0007669"/>
    <property type="project" value="UniProtKB-KW"/>
</dbReference>
<evidence type="ECO:0000313" key="11">
    <source>
        <dbReference type="Proteomes" id="UP000000933"/>
    </source>
</evidence>
<dbReference type="SUPFAM" id="SSF55681">
    <property type="entry name" value="Class II aaRS and biotin synthetases"/>
    <property type="match status" value="1"/>
</dbReference>
<dbReference type="AlphaFoldDB" id="D5H5C9"/>
<evidence type="ECO:0000256" key="1">
    <source>
        <dbReference type="ARBA" id="ARBA00005085"/>
    </source>
</evidence>
<reference evidence="11" key="2">
    <citation type="submission" date="2010-04" db="EMBL/GenBank/DDBJ databases">
        <title>Genome sequence of Salinibacter ruber M8.</title>
        <authorList>
            <consortium name="Genoscope"/>
        </authorList>
    </citation>
    <scope>NUCLEOTIDE SEQUENCE [LARGE SCALE GENOMIC DNA]</scope>
    <source>
        <strain evidence="11">M8</strain>
    </source>
</reference>
<keyword evidence="5" id="KW-0547">Nucleotide-binding</keyword>
<dbReference type="GO" id="GO:0005737">
    <property type="term" value="C:cytoplasm"/>
    <property type="evidence" value="ECO:0007669"/>
    <property type="project" value="TreeGrafter"/>
</dbReference>